<evidence type="ECO:0000313" key="2">
    <source>
        <dbReference type="Proteomes" id="UP000765509"/>
    </source>
</evidence>
<evidence type="ECO:0000313" key="1">
    <source>
        <dbReference type="EMBL" id="MBW0574069.1"/>
    </source>
</evidence>
<name>A0A9Q3PU04_9BASI</name>
<dbReference type="Proteomes" id="UP000765509">
    <property type="component" value="Unassembled WGS sequence"/>
</dbReference>
<organism evidence="1 2">
    <name type="scientific">Austropuccinia psidii MF-1</name>
    <dbReference type="NCBI Taxonomy" id="1389203"/>
    <lineage>
        <taxon>Eukaryota</taxon>
        <taxon>Fungi</taxon>
        <taxon>Dikarya</taxon>
        <taxon>Basidiomycota</taxon>
        <taxon>Pucciniomycotina</taxon>
        <taxon>Pucciniomycetes</taxon>
        <taxon>Pucciniales</taxon>
        <taxon>Sphaerophragmiaceae</taxon>
        <taxon>Austropuccinia</taxon>
    </lineage>
</organism>
<comment type="caution">
    <text evidence="1">The sequence shown here is derived from an EMBL/GenBank/DDBJ whole genome shotgun (WGS) entry which is preliminary data.</text>
</comment>
<keyword evidence="2" id="KW-1185">Reference proteome</keyword>
<protein>
    <submittedName>
        <fullName evidence="1">Uncharacterized protein</fullName>
    </submittedName>
</protein>
<gene>
    <name evidence="1" type="ORF">O181_113784</name>
</gene>
<proteinExistence type="predicted"/>
<reference evidence="1" key="1">
    <citation type="submission" date="2021-03" db="EMBL/GenBank/DDBJ databases">
        <title>Draft genome sequence of rust myrtle Austropuccinia psidii MF-1, a brazilian biotype.</title>
        <authorList>
            <person name="Quecine M.C."/>
            <person name="Pachon D.M.R."/>
            <person name="Bonatelli M.L."/>
            <person name="Correr F.H."/>
            <person name="Franceschini L.M."/>
            <person name="Leite T.F."/>
            <person name="Margarido G.R.A."/>
            <person name="Almeida C.A."/>
            <person name="Ferrarezi J.A."/>
            <person name="Labate C.A."/>
        </authorList>
    </citation>
    <scope>NUCLEOTIDE SEQUENCE</scope>
    <source>
        <strain evidence="1">MF-1</strain>
    </source>
</reference>
<dbReference type="OrthoDB" id="2507294at2759"/>
<sequence length="159" mass="18735">MTYSEKEALKHLPESSSWQIFSGVQEYDHMEPINYIDDLFIDVPSIPDCWITARLNEAFKGHFSVLYTEMKEIHGRINFQWCKSQIILNYSNCSWIWQNSISFENEKSSVDKDPYEWCLRQSKRLRAIDYPTNIKIINHKLLKQMPGELGNADSRKVAL</sequence>
<dbReference type="AlphaFoldDB" id="A0A9Q3PU04"/>
<accession>A0A9Q3PU04</accession>
<dbReference type="EMBL" id="AVOT02093440">
    <property type="protein sequence ID" value="MBW0574069.1"/>
    <property type="molecule type" value="Genomic_DNA"/>
</dbReference>